<organism evidence="2 3">
    <name type="scientific">Symbiodinium necroappetens</name>
    <dbReference type="NCBI Taxonomy" id="1628268"/>
    <lineage>
        <taxon>Eukaryota</taxon>
        <taxon>Sar</taxon>
        <taxon>Alveolata</taxon>
        <taxon>Dinophyceae</taxon>
        <taxon>Suessiales</taxon>
        <taxon>Symbiodiniaceae</taxon>
        <taxon>Symbiodinium</taxon>
    </lineage>
</organism>
<evidence type="ECO:0000256" key="1">
    <source>
        <dbReference type="SAM" id="MobiDB-lite"/>
    </source>
</evidence>
<protein>
    <submittedName>
        <fullName evidence="2">HemA protein</fullName>
    </submittedName>
</protein>
<name>A0A813B2D3_9DINO</name>
<feature type="region of interest" description="Disordered" evidence="1">
    <location>
        <begin position="166"/>
        <end position="206"/>
    </location>
</feature>
<dbReference type="OrthoDB" id="425643at2759"/>
<sequence>TKPVETLLLKLAVRCFKYSLHVAVGSWTEELDCNVLLRRAMQSVPLIVRLVETGEVIKLTSECLSQALEAYGATVRKSSTKTQKIRAICKLGIVQQHVSQACVQTVLQTCEDLDLKRRKRSGSKSQQEDDGKEDSDEDELEEVQDLLIEKDPAWAAAEDLLEKLEQEERQRDDEQTSGAEMPVEASAATGSEDPRAGEAAAREEKSRRLLVTTSTIPEFLKERFAALEHVTMTHQVTKDKTLPHFQARLISGTHGGKILGITSEARFSCGRMF</sequence>
<reference evidence="2" key="1">
    <citation type="submission" date="2021-02" db="EMBL/GenBank/DDBJ databases">
        <authorList>
            <person name="Dougan E. K."/>
            <person name="Rhodes N."/>
            <person name="Thang M."/>
            <person name="Chan C."/>
        </authorList>
    </citation>
    <scope>NUCLEOTIDE SEQUENCE</scope>
</reference>
<feature type="compositionally biased region" description="Acidic residues" evidence="1">
    <location>
        <begin position="128"/>
        <end position="141"/>
    </location>
</feature>
<dbReference type="Proteomes" id="UP000601435">
    <property type="component" value="Unassembled WGS sequence"/>
</dbReference>
<feature type="region of interest" description="Disordered" evidence="1">
    <location>
        <begin position="117"/>
        <end position="141"/>
    </location>
</feature>
<comment type="caution">
    <text evidence="2">The sequence shown here is derived from an EMBL/GenBank/DDBJ whole genome shotgun (WGS) entry which is preliminary data.</text>
</comment>
<dbReference type="AlphaFoldDB" id="A0A813B2D3"/>
<feature type="non-terminal residue" evidence="2">
    <location>
        <position position="1"/>
    </location>
</feature>
<evidence type="ECO:0000313" key="3">
    <source>
        <dbReference type="Proteomes" id="UP000601435"/>
    </source>
</evidence>
<accession>A0A813B2D3</accession>
<feature type="compositionally biased region" description="Basic and acidic residues" evidence="1">
    <location>
        <begin position="192"/>
        <end position="206"/>
    </location>
</feature>
<keyword evidence="3" id="KW-1185">Reference proteome</keyword>
<proteinExistence type="predicted"/>
<dbReference type="EMBL" id="CAJNJA010064974">
    <property type="protein sequence ID" value="CAE7884576.1"/>
    <property type="molecule type" value="Genomic_DNA"/>
</dbReference>
<evidence type="ECO:0000313" key="2">
    <source>
        <dbReference type="EMBL" id="CAE7884576.1"/>
    </source>
</evidence>
<gene>
    <name evidence="2" type="primary">hemA</name>
    <name evidence="2" type="ORF">SNEC2469_LOCUS29175</name>
</gene>